<feature type="region of interest" description="Disordered" evidence="1">
    <location>
        <begin position="69"/>
        <end position="91"/>
    </location>
</feature>
<dbReference type="Proteomes" id="UP000006729">
    <property type="component" value="Chromosome 1"/>
</dbReference>
<sequence>MKPKLISSNQSPKINEPKITLPSSLPSREPKHLIISNSCSSPGFYPRPNQNHLSQVSLHSDGAFINMEPLKNPQTPFSLNPRPALPPPSTSLLSSLAAGNHHLIAGSLQHYMD</sequence>
<organism evidence="2 3">
    <name type="scientific">Populus trichocarpa</name>
    <name type="common">Western balsam poplar</name>
    <name type="synonym">Populus balsamifera subsp. trichocarpa</name>
    <dbReference type="NCBI Taxonomy" id="3694"/>
    <lineage>
        <taxon>Eukaryota</taxon>
        <taxon>Viridiplantae</taxon>
        <taxon>Streptophyta</taxon>
        <taxon>Embryophyta</taxon>
        <taxon>Tracheophyta</taxon>
        <taxon>Spermatophyta</taxon>
        <taxon>Magnoliopsida</taxon>
        <taxon>eudicotyledons</taxon>
        <taxon>Gunneridae</taxon>
        <taxon>Pentapetalae</taxon>
        <taxon>rosids</taxon>
        <taxon>fabids</taxon>
        <taxon>Malpighiales</taxon>
        <taxon>Salicaceae</taxon>
        <taxon>Saliceae</taxon>
        <taxon>Populus</taxon>
    </lineage>
</organism>
<reference evidence="2 3" key="1">
    <citation type="journal article" date="2006" name="Science">
        <title>The genome of black cottonwood, Populus trichocarpa (Torr. &amp; Gray).</title>
        <authorList>
            <person name="Tuskan G.A."/>
            <person name="Difazio S."/>
            <person name="Jansson S."/>
            <person name="Bohlmann J."/>
            <person name="Grigoriev I."/>
            <person name="Hellsten U."/>
            <person name="Putnam N."/>
            <person name="Ralph S."/>
            <person name="Rombauts S."/>
            <person name="Salamov A."/>
            <person name="Schein J."/>
            <person name="Sterck L."/>
            <person name="Aerts A."/>
            <person name="Bhalerao R.R."/>
            <person name="Bhalerao R.P."/>
            <person name="Blaudez D."/>
            <person name="Boerjan W."/>
            <person name="Brun A."/>
            <person name="Brunner A."/>
            <person name="Busov V."/>
            <person name="Campbell M."/>
            <person name="Carlson J."/>
            <person name="Chalot M."/>
            <person name="Chapman J."/>
            <person name="Chen G.L."/>
            <person name="Cooper D."/>
            <person name="Coutinho P.M."/>
            <person name="Couturier J."/>
            <person name="Covert S."/>
            <person name="Cronk Q."/>
            <person name="Cunningham R."/>
            <person name="Davis J."/>
            <person name="Degroeve S."/>
            <person name="Dejardin A."/>
            <person name="Depamphilis C."/>
            <person name="Detter J."/>
            <person name="Dirks B."/>
            <person name="Dubchak I."/>
            <person name="Duplessis S."/>
            <person name="Ehlting J."/>
            <person name="Ellis B."/>
            <person name="Gendler K."/>
            <person name="Goodstein D."/>
            <person name="Gribskov M."/>
            <person name="Grimwood J."/>
            <person name="Groover A."/>
            <person name="Gunter L."/>
            <person name="Hamberger B."/>
            <person name="Heinze B."/>
            <person name="Helariutta Y."/>
            <person name="Henrissat B."/>
            <person name="Holligan D."/>
            <person name="Holt R."/>
            <person name="Huang W."/>
            <person name="Islam-Faridi N."/>
            <person name="Jones S."/>
            <person name="Jones-Rhoades M."/>
            <person name="Jorgensen R."/>
            <person name="Joshi C."/>
            <person name="Kangasjarvi J."/>
            <person name="Karlsson J."/>
            <person name="Kelleher C."/>
            <person name="Kirkpatrick R."/>
            <person name="Kirst M."/>
            <person name="Kohler A."/>
            <person name="Kalluri U."/>
            <person name="Larimer F."/>
            <person name="Leebens-Mack J."/>
            <person name="Leple J.C."/>
            <person name="Locascio P."/>
            <person name="Lou Y."/>
            <person name="Lucas S."/>
            <person name="Martin F."/>
            <person name="Montanini B."/>
            <person name="Napoli C."/>
            <person name="Nelson D.R."/>
            <person name="Nelson C."/>
            <person name="Nieminen K."/>
            <person name="Nilsson O."/>
            <person name="Pereda V."/>
            <person name="Peter G."/>
            <person name="Philippe R."/>
            <person name="Pilate G."/>
            <person name="Poliakov A."/>
            <person name="Razumovskaya J."/>
            <person name="Richardson P."/>
            <person name="Rinaldi C."/>
            <person name="Ritland K."/>
            <person name="Rouze P."/>
            <person name="Ryaboy D."/>
            <person name="Schmutz J."/>
            <person name="Schrader J."/>
            <person name="Segerman B."/>
            <person name="Shin H."/>
            <person name="Siddiqui A."/>
            <person name="Sterky F."/>
            <person name="Terry A."/>
            <person name="Tsai C.J."/>
            <person name="Uberbacher E."/>
            <person name="Unneberg P."/>
            <person name="Vahala J."/>
            <person name="Wall K."/>
            <person name="Wessler S."/>
            <person name="Yang G."/>
            <person name="Yin T."/>
            <person name="Douglas C."/>
            <person name="Marra M."/>
            <person name="Sandberg G."/>
            <person name="Van de Peer Y."/>
            <person name="Rokhsar D."/>
        </authorList>
    </citation>
    <scope>NUCLEOTIDE SEQUENCE [LARGE SCALE GENOMIC DNA]</scope>
    <source>
        <strain evidence="3">cv. Nisqually</strain>
    </source>
</reference>
<protein>
    <submittedName>
        <fullName evidence="2">Uncharacterized protein</fullName>
    </submittedName>
</protein>
<evidence type="ECO:0000256" key="1">
    <source>
        <dbReference type="SAM" id="MobiDB-lite"/>
    </source>
</evidence>
<feature type="region of interest" description="Disordered" evidence="1">
    <location>
        <begin position="1"/>
        <end position="28"/>
    </location>
</feature>
<dbReference type="InParanoid" id="A0A3N7EKC5"/>
<feature type="compositionally biased region" description="Polar residues" evidence="1">
    <location>
        <begin position="1"/>
        <end position="13"/>
    </location>
</feature>
<accession>A0A3N7EKC5</accession>
<proteinExistence type="predicted"/>
<name>A0A3N7EKC5_POPTR</name>
<keyword evidence="3" id="KW-1185">Reference proteome</keyword>
<evidence type="ECO:0000313" key="2">
    <source>
        <dbReference type="EMBL" id="RQO86192.1"/>
    </source>
</evidence>
<dbReference type="AlphaFoldDB" id="A0A3N7EKC5"/>
<gene>
    <name evidence="2" type="ORF">POPTR_001G455050</name>
</gene>
<evidence type="ECO:0000313" key="3">
    <source>
        <dbReference type="Proteomes" id="UP000006729"/>
    </source>
</evidence>
<dbReference type="EMBL" id="CM009290">
    <property type="protein sequence ID" value="RQO86192.1"/>
    <property type="molecule type" value="Genomic_DNA"/>
</dbReference>